<dbReference type="Proteomes" id="UP000070598">
    <property type="component" value="Unassembled WGS sequence"/>
</dbReference>
<dbReference type="InterPro" id="IPR002701">
    <property type="entry name" value="CM_II_prokaryot"/>
</dbReference>
<dbReference type="EMBL" id="JYIK01000912">
    <property type="protein sequence ID" value="KWX08970.1"/>
    <property type="molecule type" value="Genomic_DNA"/>
</dbReference>
<dbReference type="PATRIC" id="fig|1469144.10.peg.3908"/>
<organism evidence="2 5">
    <name type="scientific">Carbonactinospora thermoautotrophica</name>
    <dbReference type="NCBI Taxonomy" id="1469144"/>
    <lineage>
        <taxon>Bacteria</taxon>
        <taxon>Bacillati</taxon>
        <taxon>Actinomycetota</taxon>
        <taxon>Actinomycetes</taxon>
        <taxon>Kitasatosporales</taxon>
        <taxon>Carbonactinosporaceae</taxon>
        <taxon>Carbonactinospora</taxon>
    </lineage>
</organism>
<dbReference type="InterPro" id="IPR036263">
    <property type="entry name" value="Chorismate_II_sf"/>
</dbReference>
<dbReference type="AlphaFoldDB" id="A0A132MXM4"/>
<dbReference type="InterPro" id="IPR036979">
    <property type="entry name" value="CM_dom_sf"/>
</dbReference>
<dbReference type="Pfam" id="PF01817">
    <property type="entry name" value="CM_2"/>
    <property type="match status" value="1"/>
</dbReference>
<protein>
    <submittedName>
        <fullName evidence="2 3">Chorismate mutase</fullName>
        <ecNumber evidence="2">5.4.99.5</ecNumber>
    </submittedName>
</protein>
<feature type="domain" description="Chorismate mutase" evidence="1">
    <location>
        <begin position="8"/>
        <end position="89"/>
    </location>
</feature>
<reference evidence="5" key="3">
    <citation type="submission" date="2015-04" db="EMBL/GenBank/DDBJ databases">
        <title>Physiological reanalysis, assessment of diazotrophy, and genome sequences of multiple isolates of Streptomyces thermoautotrophicus.</title>
        <authorList>
            <person name="MacKellar D.C."/>
            <person name="Lieber L."/>
            <person name="Norman J."/>
            <person name="Bolger A."/>
            <person name="Tobin C."/>
            <person name="Murray J.W."/>
            <person name="Chang R."/>
            <person name="Ford T."/>
            <person name="Nguyen P.Q."/>
            <person name="Woodward J."/>
            <person name="Permingeat H."/>
            <person name="Joshi N.S."/>
            <person name="Silver P.A."/>
            <person name="Usadel B."/>
            <person name="Rutherford A.W."/>
            <person name="Friesen M."/>
            <person name="Prell J."/>
        </authorList>
    </citation>
    <scope>NUCLEOTIDE SEQUENCE [LARGE SCALE GENOMIC DNA]</scope>
    <source>
        <strain evidence="5">H1</strain>
    </source>
</reference>
<dbReference type="SUPFAM" id="SSF48600">
    <property type="entry name" value="Chorismate mutase II"/>
    <property type="match status" value="1"/>
</dbReference>
<reference evidence="6" key="2">
    <citation type="submission" date="2015-02" db="EMBL/GenBank/DDBJ databases">
        <title>Physiological reanalysis, assessment of diazotrophy, and genome sequences of multiple isolates of Streptomyces thermoautotrophicus.</title>
        <authorList>
            <person name="MacKellar D.C."/>
            <person name="Lieber L."/>
            <person name="Norman J."/>
            <person name="Bolger A."/>
            <person name="Tobin C."/>
            <person name="Murray J.W."/>
            <person name="Friesen M."/>
            <person name="Prell J."/>
        </authorList>
    </citation>
    <scope>NUCLEOTIDE SEQUENCE [LARGE SCALE GENOMIC DNA]</scope>
    <source>
        <strain evidence="6">UBT1</strain>
    </source>
</reference>
<dbReference type="RefSeq" id="WP_066889713.1">
    <property type="nucleotide sequence ID" value="NZ_CP171739.1"/>
</dbReference>
<evidence type="ECO:0000259" key="1">
    <source>
        <dbReference type="PROSITE" id="PS51168"/>
    </source>
</evidence>
<reference evidence="2" key="4">
    <citation type="submission" date="2015-04" db="EMBL/GenBank/DDBJ databases">
        <title>Physiological reanalysis, assessment of diazotrophy, and genome sequences of multiple isolates of Streptomyces thermoautotrophicus.</title>
        <authorList>
            <person name="MacKellar D.C."/>
            <person name="Lieber L."/>
            <person name="Norman J."/>
            <person name="Bolger A."/>
            <person name="Tobin C."/>
            <person name="Murray J.W."/>
            <person name="Woodward J."/>
            <person name="Friesen M."/>
            <person name="Prell J."/>
        </authorList>
    </citation>
    <scope>NUCLEOTIDE SEQUENCE [LARGE SCALE GENOMIC DNA]</scope>
    <source>
        <strain evidence="2">H1</strain>
    </source>
</reference>
<evidence type="ECO:0000313" key="7">
    <source>
        <dbReference type="Proteomes" id="UP000070659"/>
    </source>
</evidence>
<sequence length="89" mass="9892">MNELVAKPEPADVIAAGRAEIDEIDKQIIELVQRRVTVSRTIQEARLAAGGRRVELARENQIITRYREGLGKPGTSIALTLLELCRGQR</sequence>
<keyword evidence="2" id="KW-0413">Isomerase</keyword>
<dbReference type="Proteomes" id="UP000070659">
    <property type="component" value="Unassembled WGS sequence"/>
</dbReference>
<evidence type="ECO:0000313" key="5">
    <source>
        <dbReference type="Proteomes" id="UP000070188"/>
    </source>
</evidence>
<dbReference type="SMART" id="SM00830">
    <property type="entry name" value="CM_2"/>
    <property type="match status" value="1"/>
</dbReference>
<comment type="caution">
    <text evidence="2">The sequence shown here is derived from an EMBL/GenBank/DDBJ whole genome shotgun (WGS) entry which is preliminary data.</text>
</comment>
<proteinExistence type="predicted"/>
<accession>A0A132MXM4</accession>
<evidence type="ECO:0000313" key="6">
    <source>
        <dbReference type="Proteomes" id="UP000070598"/>
    </source>
</evidence>
<dbReference type="STRING" id="1469144.LI90_3642"/>
<dbReference type="EC" id="5.4.99.5" evidence="2"/>
<dbReference type="Gene3D" id="1.20.59.10">
    <property type="entry name" value="Chorismate mutase"/>
    <property type="match status" value="1"/>
</dbReference>
<gene>
    <name evidence="2" type="ORF">LI90_3642</name>
    <name evidence="3" type="ORF">TH66_12695</name>
    <name evidence="4" type="ORF">TR74_12445</name>
</gene>
<dbReference type="Proteomes" id="UP000070188">
    <property type="component" value="Unassembled WGS sequence"/>
</dbReference>
<evidence type="ECO:0000313" key="4">
    <source>
        <dbReference type="EMBL" id="KWX08970.1"/>
    </source>
</evidence>
<dbReference type="NCBIfam" id="NF005894">
    <property type="entry name" value="PRK07857.1"/>
    <property type="match status" value="1"/>
</dbReference>
<reference evidence="3 7" key="1">
    <citation type="submission" date="2015-02" db="EMBL/GenBank/DDBJ databases">
        <title>Physiological reanalysis, assessment of diazotrophy, and genome sequences of multiple isolates of Streptomyces thermoautotrophicus.</title>
        <authorList>
            <person name="MacKellar D.C."/>
            <person name="Lieber L."/>
            <person name="Norman J."/>
            <person name="Bolger A."/>
            <person name="Tobin C."/>
            <person name="Murray J.W."/>
            <person name="Prell J."/>
        </authorList>
    </citation>
    <scope>NUCLEOTIDE SEQUENCE [LARGE SCALE GENOMIC DNA]</scope>
    <source>
        <strain evidence="3 7">UBT1</strain>
    </source>
</reference>
<dbReference type="EMBL" id="JYIJ01000017">
    <property type="protein sequence ID" value="KWX03674.1"/>
    <property type="molecule type" value="Genomic_DNA"/>
</dbReference>
<evidence type="ECO:0000313" key="2">
    <source>
        <dbReference type="EMBL" id="KWX02599.1"/>
    </source>
</evidence>
<name>A0A132MXM4_9ACTN</name>
<dbReference type="EMBL" id="LAXD01000001">
    <property type="protein sequence ID" value="KWX02599.1"/>
    <property type="molecule type" value="Genomic_DNA"/>
</dbReference>
<evidence type="ECO:0000313" key="3">
    <source>
        <dbReference type="EMBL" id="KWX03674.1"/>
    </source>
</evidence>
<dbReference type="PROSITE" id="PS51168">
    <property type="entry name" value="CHORISMATE_MUT_2"/>
    <property type="match status" value="1"/>
</dbReference>
<dbReference type="NCBIfam" id="TIGR01808">
    <property type="entry name" value="CM_M_hiGC-arch"/>
    <property type="match status" value="1"/>
</dbReference>
<dbReference type="GO" id="GO:0046417">
    <property type="term" value="P:chorismate metabolic process"/>
    <property type="evidence" value="ECO:0007669"/>
    <property type="project" value="InterPro"/>
</dbReference>
<keyword evidence="5" id="KW-1185">Reference proteome</keyword>
<dbReference type="GO" id="GO:0004106">
    <property type="term" value="F:chorismate mutase activity"/>
    <property type="evidence" value="ECO:0007669"/>
    <property type="project" value="UniProtKB-EC"/>
</dbReference>
<dbReference type="InterPro" id="IPR010958">
    <property type="entry name" value="Chorismate_mutase_highGC-bac"/>
</dbReference>